<protein>
    <submittedName>
        <fullName evidence="1">Uncharacterized protein</fullName>
    </submittedName>
</protein>
<comment type="caution">
    <text evidence="1">The sequence shown here is derived from an EMBL/GenBank/DDBJ whole genome shotgun (WGS) entry which is preliminary data.</text>
</comment>
<organism evidence="1">
    <name type="scientific">marine sediment metagenome</name>
    <dbReference type="NCBI Taxonomy" id="412755"/>
    <lineage>
        <taxon>unclassified sequences</taxon>
        <taxon>metagenomes</taxon>
        <taxon>ecological metagenomes</taxon>
    </lineage>
</organism>
<sequence>TFIYESYKNGLLDQHLFPQDYYLDFNRIDTLIDFAYLEEELYSFLRTNYCKHELSWKKKSTRPTDSLFNYLRLNKELTGMVSEIYADDIIHYSNLQERRKA</sequence>
<reference evidence="1" key="1">
    <citation type="journal article" date="2015" name="Nature">
        <title>Complex archaea that bridge the gap between prokaryotes and eukaryotes.</title>
        <authorList>
            <person name="Spang A."/>
            <person name="Saw J.H."/>
            <person name="Jorgensen S.L."/>
            <person name="Zaremba-Niedzwiedzka K."/>
            <person name="Martijn J."/>
            <person name="Lind A.E."/>
            <person name="van Eijk R."/>
            <person name="Schleper C."/>
            <person name="Guy L."/>
            <person name="Ettema T.J."/>
        </authorList>
    </citation>
    <scope>NUCLEOTIDE SEQUENCE</scope>
</reference>
<evidence type="ECO:0000313" key="1">
    <source>
        <dbReference type="EMBL" id="KKL84976.1"/>
    </source>
</evidence>
<accession>A0A0F9G3E4</accession>
<dbReference type="EMBL" id="LAZR01021537">
    <property type="protein sequence ID" value="KKL84976.1"/>
    <property type="molecule type" value="Genomic_DNA"/>
</dbReference>
<dbReference type="AlphaFoldDB" id="A0A0F9G3E4"/>
<name>A0A0F9G3E4_9ZZZZ</name>
<proteinExistence type="predicted"/>
<feature type="non-terminal residue" evidence="1">
    <location>
        <position position="1"/>
    </location>
</feature>
<gene>
    <name evidence="1" type="ORF">LCGC14_1959380</name>
</gene>